<proteinExistence type="predicted"/>
<feature type="transmembrane region" description="Helical" evidence="1">
    <location>
        <begin position="48"/>
        <end position="68"/>
    </location>
</feature>
<gene>
    <name evidence="2" type="ORF">GCM10025772_23340</name>
</gene>
<comment type="caution">
    <text evidence="2">The sequence shown here is derived from an EMBL/GenBank/DDBJ whole genome shotgun (WGS) entry which is preliminary data.</text>
</comment>
<dbReference type="RefSeq" id="WP_345317238.1">
    <property type="nucleotide sequence ID" value="NZ_BAABLF010000014.1"/>
</dbReference>
<keyword evidence="1" id="KW-0812">Transmembrane</keyword>
<feature type="transmembrane region" description="Helical" evidence="1">
    <location>
        <begin position="6"/>
        <end position="27"/>
    </location>
</feature>
<name>A0ABP9SB23_9GAMM</name>
<dbReference type="Proteomes" id="UP001501600">
    <property type="component" value="Unassembled WGS sequence"/>
</dbReference>
<evidence type="ECO:0000313" key="2">
    <source>
        <dbReference type="EMBL" id="GAA5192967.1"/>
    </source>
</evidence>
<evidence type="ECO:0000313" key="3">
    <source>
        <dbReference type="Proteomes" id="UP001501600"/>
    </source>
</evidence>
<evidence type="ECO:0000256" key="1">
    <source>
        <dbReference type="SAM" id="Phobius"/>
    </source>
</evidence>
<feature type="transmembrane region" description="Helical" evidence="1">
    <location>
        <begin position="74"/>
        <end position="92"/>
    </location>
</feature>
<accession>A0ABP9SB23</accession>
<keyword evidence="3" id="KW-1185">Reference proteome</keyword>
<dbReference type="EMBL" id="BAABLF010000014">
    <property type="protein sequence ID" value="GAA5192967.1"/>
    <property type="molecule type" value="Genomic_DNA"/>
</dbReference>
<organism evidence="2 3">
    <name type="scientific">Ferrimonas gelatinilytica</name>
    <dbReference type="NCBI Taxonomy" id="1255257"/>
    <lineage>
        <taxon>Bacteria</taxon>
        <taxon>Pseudomonadati</taxon>
        <taxon>Pseudomonadota</taxon>
        <taxon>Gammaproteobacteria</taxon>
        <taxon>Alteromonadales</taxon>
        <taxon>Ferrimonadaceae</taxon>
        <taxon>Ferrimonas</taxon>
    </lineage>
</organism>
<reference evidence="3" key="1">
    <citation type="journal article" date="2019" name="Int. J. Syst. Evol. Microbiol.">
        <title>The Global Catalogue of Microorganisms (GCM) 10K type strain sequencing project: providing services to taxonomists for standard genome sequencing and annotation.</title>
        <authorList>
            <consortium name="The Broad Institute Genomics Platform"/>
            <consortium name="The Broad Institute Genome Sequencing Center for Infectious Disease"/>
            <person name="Wu L."/>
            <person name="Ma J."/>
        </authorList>
    </citation>
    <scope>NUCLEOTIDE SEQUENCE [LARGE SCALE GENOMIC DNA]</scope>
    <source>
        <strain evidence="3">JCM 18720</strain>
    </source>
</reference>
<sequence>MTLPESLYSLVLAIPLAGVVVFTLRFAPILFRRGELASAQAFVRGLCPWFYLYCMAFILVALLLRWVMGAAWEVRLLSLSLLGFGAAGLVALPIGQRVATIARQRWLAWRHRLILLLNSVQMLLLSLLGYGWVSG</sequence>
<keyword evidence="1" id="KW-1133">Transmembrane helix</keyword>
<feature type="transmembrane region" description="Helical" evidence="1">
    <location>
        <begin position="113"/>
        <end position="133"/>
    </location>
</feature>
<protein>
    <recommendedName>
        <fullName evidence="4">DUF4149 domain-containing protein</fullName>
    </recommendedName>
</protein>
<evidence type="ECO:0008006" key="4">
    <source>
        <dbReference type="Google" id="ProtNLM"/>
    </source>
</evidence>
<keyword evidence="1" id="KW-0472">Membrane</keyword>